<dbReference type="InterPro" id="IPR020779">
    <property type="entry name" value="dNTPase_1"/>
</dbReference>
<dbReference type="FunFam" id="1.10.3410.10:FF:000001">
    <property type="entry name" value="Deoxyguanosinetriphosphate triphosphohydrolase"/>
    <property type="match status" value="1"/>
</dbReference>
<dbReference type="FunFam" id="1.10.3210.10:FF:000010">
    <property type="entry name" value="Deoxyguanosinetriphosphate triphosphohydrolase"/>
    <property type="match status" value="1"/>
</dbReference>
<keyword evidence="10" id="KW-1185">Reference proteome</keyword>
<dbReference type="Gene3D" id="1.10.3210.10">
    <property type="entry name" value="Hypothetical protein af1432"/>
    <property type="match status" value="2"/>
</dbReference>
<gene>
    <name evidence="6 9" type="primary">dgt</name>
    <name evidence="9" type="ordered locus">Ctu_07910</name>
</gene>
<dbReference type="SUPFAM" id="SSF109604">
    <property type="entry name" value="HD-domain/PDEase-like"/>
    <property type="match status" value="1"/>
</dbReference>
<accession>C9XW96</accession>
<evidence type="ECO:0000256" key="7">
    <source>
        <dbReference type="SAM" id="MobiDB-lite"/>
    </source>
</evidence>
<dbReference type="NCBIfam" id="TIGR01353">
    <property type="entry name" value="dGTP_triPase"/>
    <property type="match status" value="1"/>
</dbReference>
<dbReference type="FunFam" id="1.10.3210.10:FF:000009">
    <property type="entry name" value="Deoxyguanosinetriphosphate triphosphohydrolase"/>
    <property type="match status" value="1"/>
</dbReference>
<dbReference type="GO" id="GO:0000287">
    <property type="term" value="F:magnesium ion binding"/>
    <property type="evidence" value="ECO:0007669"/>
    <property type="project" value="UniProtKB-UniRule"/>
</dbReference>
<dbReference type="PATRIC" id="fig|693216.3.peg.754"/>
<dbReference type="PANTHER" id="PTHR11373:SF32">
    <property type="entry name" value="DEOXYGUANOSINETRIPHOSPHATE TRIPHOSPHOHYDROLASE"/>
    <property type="match status" value="1"/>
</dbReference>
<evidence type="ECO:0000313" key="9">
    <source>
        <dbReference type="EMBL" id="CBA28165.1"/>
    </source>
</evidence>
<feature type="domain" description="HD" evidence="8">
    <location>
        <begin position="86"/>
        <end position="293"/>
    </location>
</feature>
<dbReference type="SMART" id="SM00471">
    <property type="entry name" value="HDc"/>
    <property type="match status" value="1"/>
</dbReference>
<dbReference type="InterPro" id="IPR023293">
    <property type="entry name" value="dGTP_triP_hydro_central_sf"/>
</dbReference>
<keyword evidence="4 6" id="KW-0460">Magnesium</keyword>
<dbReference type="InterPro" id="IPR003607">
    <property type="entry name" value="HD/PDEase_dom"/>
</dbReference>
<evidence type="ECO:0000256" key="2">
    <source>
        <dbReference type="ARBA" id="ARBA00011881"/>
    </source>
</evidence>
<dbReference type="PROSITE" id="PS51831">
    <property type="entry name" value="HD"/>
    <property type="match status" value="1"/>
</dbReference>
<reference evidence="9 10" key="1">
    <citation type="journal article" date="2010" name="J. Bacteriol.">
        <title>Complete Genome Sequence of Cronobacter turicensis LMG 23827, a foodborne pathogen causing deaths in neonates.</title>
        <authorList>
            <person name="Stephan R."/>
            <person name="Lehner A."/>
            <person name="Tischler P."/>
            <person name="Rattei T."/>
        </authorList>
    </citation>
    <scope>NUCLEOTIDE SEQUENCE [LARGE SCALE GENOMIC DNA]</scope>
    <source>
        <strain evidence="10">DSM 18703 / CCUG 55852 / LMG 23827 / z3032</strain>
    </source>
</reference>
<dbReference type="GO" id="GO:0008832">
    <property type="term" value="F:dGTPase activity"/>
    <property type="evidence" value="ECO:0007669"/>
    <property type="project" value="UniProtKB-UniRule"/>
</dbReference>
<comment type="catalytic activity">
    <reaction evidence="6">
        <text>dGTP + H2O = 2'-deoxyguanosine + triphosphate + H(+)</text>
        <dbReference type="Rhea" id="RHEA:15193"/>
        <dbReference type="ChEBI" id="CHEBI:15377"/>
        <dbReference type="ChEBI" id="CHEBI:15378"/>
        <dbReference type="ChEBI" id="CHEBI:17172"/>
        <dbReference type="ChEBI" id="CHEBI:18036"/>
        <dbReference type="ChEBI" id="CHEBI:61429"/>
        <dbReference type="EC" id="3.1.5.1"/>
    </reaction>
</comment>
<dbReference type="InterPro" id="IPR006674">
    <property type="entry name" value="HD_domain"/>
</dbReference>
<sequence>MVYHGRQQGFNSRARRPGGRMEKIDFRNKINWHRRYRSPQGVKSEHEILRIFESDRGRIINSPAIRRLQQKTQVFPLERNAAVRTRLTHSLEVQQVGRYIAKEVLSRLKEQGLLEAYGLAELTGPFESIVEMSCLMHDIGNPPFGHFGEAAINDWFSQRLFPADAENQPVSQDRCTVQTLRLQEGEEALNALRSNVRRDLCHFEGNAQGIRLVHTLLRMNLTWAQVGGILKYTRPAWYSGAVPQTHSYLMKKPGFYLSEDQYISRLRKELQLETYSRFPLAWIMEAADDISYCVADLEDAVEKRIFSVEQLYQHLYEAWGEHAPGDLFNLVVQNAWDKSGTNQLHHSAEDQFFMYLRVNTLNRLAPYAAQRFIDNLSEVFDGSFNHALLEDDSPYSRLLELYKNVAVRHVFNHPDVEQLELQGYRVISGLLDIYRPLLSLTLAQFRELVEKESVRTLPIESRLYHKLSSRHRLAYIEAVSHLHPQAADFPVWEYYYRCRLIQDYISGMTDLYAWDEYRKLMAVE</sequence>
<dbReference type="GO" id="GO:0006203">
    <property type="term" value="P:dGTP catabolic process"/>
    <property type="evidence" value="ECO:0007669"/>
    <property type="project" value="InterPro"/>
</dbReference>
<dbReference type="InterPro" id="IPR050135">
    <property type="entry name" value="dGTPase-like"/>
</dbReference>
<evidence type="ECO:0000256" key="5">
    <source>
        <dbReference type="ARBA" id="ARBA00056515"/>
    </source>
</evidence>
<dbReference type="KEGG" id="ctu:CTU_07910"/>
<evidence type="ECO:0000256" key="1">
    <source>
        <dbReference type="ARBA" id="ARBA00001946"/>
    </source>
</evidence>
<organism evidence="9 10">
    <name type="scientific">Cronobacter turicensis (strain DSM 18703 / CCUG 55852 / LMG 23827 / z3032)</name>
    <dbReference type="NCBI Taxonomy" id="693216"/>
    <lineage>
        <taxon>Bacteria</taxon>
        <taxon>Pseudomonadati</taxon>
        <taxon>Pseudomonadota</taxon>
        <taxon>Gammaproteobacteria</taxon>
        <taxon>Enterobacterales</taxon>
        <taxon>Enterobacteriaceae</taxon>
        <taxon>Cronobacter</taxon>
    </lineage>
</organism>
<protein>
    <recommendedName>
        <fullName evidence="6">Deoxyguanosinetriphosphate triphosphohydrolase</fullName>
        <shortName evidence="6">dGTP triphosphohydrolase</shortName>
        <shortName evidence="6">dGTPase</shortName>
        <ecNumber evidence="6">3.1.5.1</ecNumber>
    </recommendedName>
</protein>
<dbReference type="Pfam" id="PF01966">
    <property type="entry name" value="HD"/>
    <property type="match status" value="1"/>
</dbReference>
<evidence type="ECO:0000256" key="3">
    <source>
        <dbReference type="ARBA" id="ARBA00022801"/>
    </source>
</evidence>
<evidence type="ECO:0000259" key="8">
    <source>
        <dbReference type="PROSITE" id="PS51831"/>
    </source>
</evidence>
<dbReference type="AlphaFoldDB" id="C9XW96"/>
<dbReference type="Proteomes" id="UP000002069">
    <property type="component" value="Chromosome"/>
</dbReference>
<dbReference type="EMBL" id="FN543093">
    <property type="protein sequence ID" value="CBA28165.1"/>
    <property type="molecule type" value="Genomic_DNA"/>
</dbReference>
<comment type="subunit">
    <text evidence="2 6">Homotetramer.</text>
</comment>
<comment type="function">
    <text evidence="5 6">dGTPase preferentially hydrolyzes dGTP over the other canonical NTPs.</text>
</comment>
<dbReference type="NCBIfam" id="NF003429">
    <property type="entry name" value="PRK04926.1"/>
    <property type="match status" value="1"/>
</dbReference>
<evidence type="ECO:0000313" key="10">
    <source>
        <dbReference type="Proteomes" id="UP000002069"/>
    </source>
</evidence>
<dbReference type="HOGENOM" id="CLU_028163_2_1_6"/>
<dbReference type="Gene3D" id="1.10.3410.10">
    <property type="entry name" value="putative deoxyguanosinetriphosphate triphosphohydrolase like domain"/>
    <property type="match status" value="1"/>
</dbReference>
<dbReference type="CDD" id="cd00077">
    <property type="entry name" value="HDc"/>
    <property type="match status" value="1"/>
</dbReference>
<evidence type="ECO:0000256" key="4">
    <source>
        <dbReference type="ARBA" id="ARBA00022842"/>
    </source>
</evidence>
<feature type="region of interest" description="Disordered" evidence="7">
    <location>
        <begin position="1"/>
        <end position="20"/>
    </location>
</feature>
<reference evidence="10" key="2">
    <citation type="journal article" date="2011" name="J. Bacteriol.">
        <title>Complete genome sequence of Cronobacter turicensis LMG 23827, a food-borne pathogen causing deaths in neonates.</title>
        <authorList>
            <person name="Stephan R."/>
            <person name="Lehner A."/>
            <person name="Tischler P."/>
            <person name="Rattei T."/>
        </authorList>
    </citation>
    <scope>NUCLEOTIDE SEQUENCE [LARGE SCALE GENOMIC DNA]</scope>
    <source>
        <strain evidence="10">DSM 18703 / CCUG 55852 / LMG 23827 / z3032</strain>
    </source>
</reference>
<comment type="similarity">
    <text evidence="6">Belongs to the dGTPase family. Type 1 subfamily.</text>
</comment>
<dbReference type="HAMAP" id="MF_00030">
    <property type="entry name" value="dGTPase_type1"/>
    <property type="match status" value="1"/>
</dbReference>
<name>C9XW96_CROTZ</name>
<proteinExistence type="inferred from homology"/>
<dbReference type="EC" id="3.1.5.1" evidence="6"/>
<comment type="cofactor">
    <cofactor evidence="1 6">
        <name>Mg(2+)</name>
        <dbReference type="ChEBI" id="CHEBI:18420"/>
    </cofactor>
</comment>
<dbReference type="PANTHER" id="PTHR11373">
    <property type="entry name" value="DEOXYNUCLEOSIDE TRIPHOSPHATE TRIPHOSPHOHYDROLASE"/>
    <property type="match status" value="1"/>
</dbReference>
<evidence type="ECO:0000256" key="6">
    <source>
        <dbReference type="HAMAP-Rule" id="MF_00030"/>
    </source>
</evidence>
<dbReference type="InterPro" id="IPR006261">
    <property type="entry name" value="dGTPase"/>
</dbReference>
<keyword evidence="3 6" id="KW-0378">Hydrolase</keyword>